<dbReference type="SUPFAM" id="SSF56399">
    <property type="entry name" value="ADP-ribosylation"/>
    <property type="match status" value="1"/>
</dbReference>
<dbReference type="RefSeq" id="WP_090964159.1">
    <property type="nucleotide sequence ID" value="NZ_CP181348.1"/>
</dbReference>
<comment type="caution">
    <text evidence="1">The sequence shown here is derived from an EMBL/GenBank/DDBJ whole genome shotgun (WGS) entry which is preliminary data.</text>
</comment>
<keyword evidence="2" id="KW-1185">Reference proteome</keyword>
<protein>
    <submittedName>
        <fullName evidence="1">Uncharacterized protein (DUF952 family)</fullName>
    </submittedName>
</protein>
<proteinExistence type="predicted"/>
<sequence>MEQRALIFKLSPRSEWLEAEAAGRFVGAPVDVEDGYIHFSTAEQVRETAAKHFAGETSLIVAAVDPARLGGDLKWEPSRGGDLFPHLYGELLMDAVVYVADLPLGADGRHVFPGSMR</sequence>
<dbReference type="PANTHER" id="PTHR34129:SF1">
    <property type="entry name" value="DUF952 DOMAIN-CONTAINING PROTEIN"/>
    <property type="match status" value="1"/>
</dbReference>
<dbReference type="Gene3D" id="3.20.170.20">
    <property type="entry name" value="Protein of unknown function DUF952"/>
    <property type="match status" value="1"/>
</dbReference>
<organism evidence="1 2">
    <name type="scientific">Aureimonas phyllosphaerae</name>
    <dbReference type="NCBI Taxonomy" id="1166078"/>
    <lineage>
        <taxon>Bacteria</taxon>
        <taxon>Pseudomonadati</taxon>
        <taxon>Pseudomonadota</taxon>
        <taxon>Alphaproteobacteria</taxon>
        <taxon>Hyphomicrobiales</taxon>
        <taxon>Aurantimonadaceae</taxon>
        <taxon>Aureimonas</taxon>
    </lineage>
</organism>
<dbReference type="AlphaFoldDB" id="A0A7W6BN12"/>
<dbReference type="OrthoDB" id="9799937at2"/>
<reference evidence="1 2" key="1">
    <citation type="submission" date="2020-08" db="EMBL/GenBank/DDBJ databases">
        <title>Genomic Encyclopedia of Type Strains, Phase IV (KMG-IV): sequencing the most valuable type-strain genomes for metagenomic binning, comparative biology and taxonomic classification.</title>
        <authorList>
            <person name="Goeker M."/>
        </authorList>
    </citation>
    <scope>NUCLEOTIDE SEQUENCE [LARGE SCALE GENOMIC DNA]</scope>
    <source>
        <strain evidence="1 2">DSM 25024</strain>
    </source>
</reference>
<dbReference type="InterPro" id="IPR009297">
    <property type="entry name" value="DUF952"/>
</dbReference>
<gene>
    <name evidence="1" type="ORF">GGR05_001024</name>
</gene>
<dbReference type="Proteomes" id="UP000531216">
    <property type="component" value="Unassembled WGS sequence"/>
</dbReference>
<evidence type="ECO:0000313" key="1">
    <source>
        <dbReference type="EMBL" id="MBB3934896.1"/>
    </source>
</evidence>
<accession>A0A7W6BN12</accession>
<dbReference type="Pfam" id="PF06108">
    <property type="entry name" value="DUF952"/>
    <property type="match status" value="1"/>
</dbReference>
<name>A0A7W6BN12_9HYPH</name>
<evidence type="ECO:0000313" key="2">
    <source>
        <dbReference type="Proteomes" id="UP000531216"/>
    </source>
</evidence>
<dbReference type="PANTHER" id="PTHR34129">
    <property type="entry name" value="BLR1139 PROTEIN"/>
    <property type="match status" value="1"/>
</dbReference>
<dbReference type="EMBL" id="JACIDO010000002">
    <property type="protein sequence ID" value="MBB3934896.1"/>
    <property type="molecule type" value="Genomic_DNA"/>
</dbReference>